<reference evidence="1 2" key="1">
    <citation type="journal article" date="2021" name="Nat. Commun.">
        <title>Genetic determinants of endophytism in the Arabidopsis root mycobiome.</title>
        <authorList>
            <person name="Mesny F."/>
            <person name="Miyauchi S."/>
            <person name="Thiergart T."/>
            <person name="Pickel B."/>
            <person name="Atanasova L."/>
            <person name="Karlsson M."/>
            <person name="Huettel B."/>
            <person name="Barry K.W."/>
            <person name="Haridas S."/>
            <person name="Chen C."/>
            <person name="Bauer D."/>
            <person name="Andreopoulos W."/>
            <person name="Pangilinan J."/>
            <person name="LaButti K."/>
            <person name="Riley R."/>
            <person name="Lipzen A."/>
            <person name="Clum A."/>
            <person name="Drula E."/>
            <person name="Henrissat B."/>
            <person name="Kohler A."/>
            <person name="Grigoriev I.V."/>
            <person name="Martin F.M."/>
            <person name="Hacquard S."/>
        </authorList>
    </citation>
    <scope>NUCLEOTIDE SEQUENCE [LARGE SCALE GENOMIC DNA]</scope>
    <source>
        <strain evidence="1 2">MPI-SDFR-AT-0079</strain>
    </source>
</reference>
<protein>
    <submittedName>
        <fullName evidence="1">Uncharacterized protein</fullName>
    </submittedName>
</protein>
<gene>
    <name evidence="1" type="ORF">F5144DRAFT_637880</name>
</gene>
<evidence type="ECO:0000313" key="2">
    <source>
        <dbReference type="Proteomes" id="UP000724584"/>
    </source>
</evidence>
<proteinExistence type="predicted"/>
<comment type="caution">
    <text evidence="1">The sequence shown here is derived from an EMBL/GenBank/DDBJ whole genome shotgun (WGS) entry which is preliminary data.</text>
</comment>
<evidence type="ECO:0000313" key="1">
    <source>
        <dbReference type="EMBL" id="KAH6650724.1"/>
    </source>
</evidence>
<accession>A0ACB7PT81</accession>
<dbReference type="Proteomes" id="UP000724584">
    <property type="component" value="Unassembled WGS sequence"/>
</dbReference>
<name>A0ACB7PT81_9PEZI</name>
<dbReference type="EMBL" id="JAGIZQ010000001">
    <property type="protein sequence ID" value="KAH6650724.1"/>
    <property type="molecule type" value="Genomic_DNA"/>
</dbReference>
<keyword evidence="2" id="KW-1185">Reference proteome</keyword>
<organism evidence="1 2">
    <name type="scientific">Chaetomium tenue</name>
    <dbReference type="NCBI Taxonomy" id="1854479"/>
    <lineage>
        <taxon>Eukaryota</taxon>
        <taxon>Fungi</taxon>
        <taxon>Dikarya</taxon>
        <taxon>Ascomycota</taxon>
        <taxon>Pezizomycotina</taxon>
        <taxon>Sordariomycetes</taxon>
        <taxon>Sordariomycetidae</taxon>
        <taxon>Sordariales</taxon>
        <taxon>Chaetomiaceae</taxon>
        <taxon>Chaetomium</taxon>
    </lineage>
</organism>
<sequence>MCPRDLPSQPSTLHLLAYFDTIHNASTLQQKALSENAKKLSSIVKPEGSITRTASLPLLEPYLVNETPSQPDIQALIGGPVHDLQTLPMFGIGYVWGQLGALLQRQGDEDNQEQEEDTQDLQDAEVDDTEAEDTEAEDTEVEDTELLYIQLPDAQAVAETHAERVSASYRLQSGSNCILWAVDDGGVRLLSLPGLKDSRIVALMEAKQRFQDFEDGKPVISDGLLAQMAGQALLVLLDKKRRTIFDTR</sequence>